<protein>
    <recommendedName>
        <fullName evidence="3">t-SNARE coiled-coil homology domain-containing protein</fullName>
    </recommendedName>
</protein>
<accession>X0JEY5</accession>
<gene>
    <name evidence="2" type="ORF">FOIG_12322</name>
</gene>
<feature type="transmembrane region" description="Helical" evidence="1">
    <location>
        <begin position="102"/>
        <end position="121"/>
    </location>
</feature>
<evidence type="ECO:0000313" key="2">
    <source>
        <dbReference type="EMBL" id="EXL94875.1"/>
    </source>
</evidence>
<keyword evidence="1" id="KW-0812">Transmembrane</keyword>
<dbReference type="VEuPathDB" id="FungiDB:FOIG_12322"/>
<sequence>MIDHVDQLHDTDLDLPVAARVPNSQTRLHILQDVGVRLKTRLQDLVDEYDEYIRQCTHIMDGLTLVTQLELNSIGRKDARINQEISRVNLEVAQMTRLDGSLLKSIAMLGMVFLPTTFVLIS</sequence>
<reference evidence="2" key="2">
    <citation type="submission" date="2012-05" db="EMBL/GenBank/DDBJ databases">
        <title>The Genome Annotation of Fusarium oxysporum II5.</title>
        <authorList>
            <consortium name="The Broad Institute Genomics Platform"/>
            <person name="Ma L.-J."/>
            <person name="Corby-Kistler H."/>
            <person name="Broz K."/>
            <person name="Gale L.R."/>
            <person name="Jonkers W."/>
            <person name="O'Donnell K."/>
            <person name="Ploetz R."/>
            <person name="Steinberg C."/>
            <person name="Schwartz D.C."/>
            <person name="VanEtten H."/>
            <person name="Zhou S."/>
            <person name="Young S.K."/>
            <person name="Zeng Q."/>
            <person name="Gargeya S."/>
            <person name="Fitzgerald M."/>
            <person name="Abouelleil A."/>
            <person name="Alvarado L."/>
            <person name="Chapman S.B."/>
            <person name="Gainer-Dewar J."/>
            <person name="Goldberg J."/>
            <person name="Griggs A."/>
            <person name="Gujja S."/>
            <person name="Hansen M."/>
            <person name="Howarth C."/>
            <person name="Imamovic A."/>
            <person name="Ireland A."/>
            <person name="Larimer J."/>
            <person name="McCowan C."/>
            <person name="Murphy C."/>
            <person name="Pearson M."/>
            <person name="Poon T.W."/>
            <person name="Priest M."/>
            <person name="Roberts A."/>
            <person name="Saif S."/>
            <person name="Shea T."/>
            <person name="Sykes S."/>
            <person name="Wortman J."/>
            <person name="Nusbaum C."/>
            <person name="Birren B."/>
        </authorList>
    </citation>
    <scope>NUCLEOTIDE SEQUENCE</scope>
    <source>
        <strain evidence="2">54006</strain>
    </source>
</reference>
<evidence type="ECO:0008006" key="3">
    <source>
        <dbReference type="Google" id="ProtNLM"/>
    </source>
</evidence>
<dbReference type="AlphaFoldDB" id="X0JEY5"/>
<organism evidence="2">
    <name type="scientific">Fusarium odoratissimum (strain NRRL 54006)</name>
    <dbReference type="NCBI Taxonomy" id="1089451"/>
    <lineage>
        <taxon>Eukaryota</taxon>
        <taxon>Fungi</taxon>
        <taxon>Dikarya</taxon>
        <taxon>Ascomycota</taxon>
        <taxon>Pezizomycotina</taxon>
        <taxon>Sordariomycetes</taxon>
        <taxon>Hypocreomycetidae</taxon>
        <taxon>Hypocreales</taxon>
        <taxon>Nectriaceae</taxon>
        <taxon>Fusarium</taxon>
        <taxon>Fusarium oxysporum species complex</taxon>
        <taxon>Fusarium oxysporum f. sp. cubense (strain race 4)</taxon>
    </lineage>
</organism>
<dbReference type="GeneID" id="42037497"/>
<reference evidence="2" key="1">
    <citation type="submission" date="2011-11" db="EMBL/GenBank/DDBJ databases">
        <title>The Genome Sequence of Fusarium oxysporum II5.</title>
        <authorList>
            <consortium name="The Broad Institute Genome Sequencing Platform"/>
            <person name="Ma L.-J."/>
            <person name="Gale L.R."/>
            <person name="Schwartz D.C."/>
            <person name="Zhou S."/>
            <person name="Corby-Kistler H."/>
            <person name="Young S.K."/>
            <person name="Zeng Q."/>
            <person name="Gargeya S."/>
            <person name="Fitzgerald M."/>
            <person name="Haas B."/>
            <person name="Abouelleil A."/>
            <person name="Alvarado L."/>
            <person name="Arachchi H.M."/>
            <person name="Berlin A."/>
            <person name="Brown A."/>
            <person name="Chapman S.B."/>
            <person name="Chen Z."/>
            <person name="Dunbar C."/>
            <person name="Freedman E."/>
            <person name="Gearin G."/>
            <person name="Goldberg J."/>
            <person name="Griggs A."/>
            <person name="Gujja S."/>
            <person name="Heiman D."/>
            <person name="Howarth C."/>
            <person name="Larson L."/>
            <person name="Lui A."/>
            <person name="MacDonald P.J.P."/>
            <person name="Montmayeur A."/>
            <person name="Murphy C."/>
            <person name="Neiman D."/>
            <person name="Pearson M."/>
            <person name="Priest M."/>
            <person name="Roberts A."/>
            <person name="Saif S."/>
            <person name="Shea T."/>
            <person name="Shenoy N."/>
            <person name="Sisk P."/>
            <person name="Stolte C."/>
            <person name="Sykes S."/>
            <person name="Wortman J."/>
            <person name="Nusbaum C."/>
            <person name="Birren B."/>
        </authorList>
    </citation>
    <scope>NUCLEOTIDE SEQUENCE [LARGE SCALE GENOMIC DNA]</scope>
    <source>
        <strain evidence="2">54006</strain>
    </source>
</reference>
<dbReference type="HOGENOM" id="CLU_2026825_0_0_1"/>
<dbReference type="EMBL" id="JH658295">
    <property type="protein sequence ID" value="EXL94875.1"/>
    <property type="molecule type" value="Genomic_DNA"/>
</dbReference>
<name>X0JEY5_FUSO5</name>
<proteinExistence type="predicted"/>
<keyword evidence="1" id="KW-1133">Transmembrane helix</keyword>
<evidence type="ECO:0000256" key="1">
    <source>
        <dbReference type="SAM" id="Phobius"/>
    </source>
</evidence>
<dbReference type="RefSeq" id="XP_031056965.1">
    <property type="nucleotide sequence ID" value="XM_031213220.1"/>
</dbReference>
<dbReference type="Proteomes" id="UP000030685">
    <property type="component" value="Unassembled WGS sequence"/>
</dbReference>
<keyword evidence="1" id="KW-0472">Membrane</keyword>